<dbReference type="RefSeq" id="WP_345265552.1">
    <property type="nucleotide sequence ID" value="NZ_BAABIM010000002.1"/>
</dbReference>
<sequence length="244" mass="25665">MSDAPHPADSVDPVVDPVDPAWAGFLEHDGLVPDRATCEPHPSPFVGARVAAENDLPALLGYRAPLRVELDRGAGQLAVTTRSLARQPLLEHVVALGVTVRDPGDPASAAARVAAAAHAVRDPGAEHQLPERVALFLDVTAAPAPTPAWLAAADEAAAAELALTLPCEDPAGLEAWVDAALDRELPFTLRGGTITDAVAALRTTARLWGDAEDLAAARRWCRAWRTRRADDDAAHLQRVQAGDA</sequence>
<evidence type="ECO:0000313" key="2">
    <source>
        <dbReference type="Proteomes" id="UP001500621"/>
    </source>
</evidence>
<name>A0ABP8W8A7_9ACTN</name>
<reference evidence="2" key="1">
    <citation type="journal article" date="2019" name="Int. J. Syst. Evol. Microbiol.">
        <title>The Global Catalogue of Microorganisms (GCM) 10K type strain sequencing project: providing services to taxonomists for standard genome sequencing and annotation.</title>
        <authorList>
            <consortium name="The Broad Institute Genomics Platform"/>
            <consortium name="The Broad Institute Genome Sequencing Center for Infectious Disease"/>
            <person name="Wu L."/>
            <person name="Ma J."/>
        </authorList>
    </citation>
    <scope>NUCLEOTIDE SEQUENCE [LARGE SCALE GENOMIC DNA]</scope>
    <source>
        <strain evidence="2">JCM 18127</strain>
    </source>
</reference>
<dbReference type="EMBL" id="BAABIM010000002">
    <property type="protein sequence ID" value="GAA4683789.1"/>
    <property type="molecule type" value="Genomic_DNA"/>
</dbReference>
<organism evidence="1 2">
    <name type="scientific">Nocardioides nanhaiensis</name>
    <dbReference type="NCBI Taxonomy" id="1476871"/>
    <lineage>
        <taxon>Bacteria</taxon>
        <taxon>Bacillati</taxon>
        <taxon>Actinomycetota</taxon>
        <taxon>Actinomycetes</taxon>
        <taxon>Propionibacteriales</taxon>
        <taxon>Nocardioidaceae</taxon>
        <taxon>Nocardioides</taxon>
    </lineage>
</organism>
<dbReference type="Proteomes" id="UP001500621">
    <property type="component" value="Unassembled WGS sequence"/>
</dbReference>
<proteinExistence type="predicted"/>
<gene>
    <name evidence="1" type="ORF">GCM10023226_21260</name>
</gene>
<evidence type="ECO:0000313" key="1">
    <source>
        <dbReference type="EMBL" id="GAA4683789.1"/>
    </source>
</evidence>
<comment type="caution">
    <text evidence="1">The sequence shown here is derived from an EMBL/GenBank/DDBJ whole genome shotgun (WGS) entry which is preliminary data.</text>
</comment>
<keyword evidence="2" id="KW-1185">Reference proteome</keyword>
<accession>A0ABP8W8A7</accession>
<protein>
    <submittedName>
        <fullName evidence="1">Uncharacterized protein</fullName>
    </submittedName>
</protein>